<sequence length="98" mass="10912">MVFSTQTVNVLRYTALGAGVFYGFTHQRKLSAQAKVRQAQNEYNHKEALIMQAKAEWAKKNAPKSVGPDGLITDPNDPRFDMEAFLLQLAADDKKASL</sequence>
<keyword evidence="4 11" id="KW-0138">CF(0)</keyword>
<proteinExistence type="inferred from homology"/>
<evidence type="ECO:0000256" key="7">
    <source>
        <dbReference type="ARBA" id="ARBA00023065"/>
    </source>
</evidence>
<dbReference type="GO" id="GO:0045259">
    <property type="term" value="C:proton-transporting ATP synthase complex"/>
    <property type="evidence" value="ECO:0007669"/>
    <property type="project" value="UniProtKB-UniRule"/>
</dbReference>
<feature type="coiled-coil region" evidence="12">
    <location>
        <begin position="29"/>
        <end position="56"/>
    </location>
</feature>
<dbReference type="OrthoDB" id="2125027at2759"/>
<keyword evidence="7 11" id="KW-0406">Ion transport</keyword>
<dbReference type="EMBL" id="ML119105">
    <property type="protein sequence ID" value="RPB17670.1"/>
    <property type="molecule type" value="Genomic_DNA"/>
</dbReference>
<keyword evidence="10 11" id="KW-0066">ATP synthesis</keyword>
<evidence type="ECO:0000256" key="6">
    <source>
        <dbReference type="ARBA" id="ARBA00022792"/>
    </source>
</evidence>
<comment type="subcellular location">
    <subcellularLocation>
        <location evidence="1 11">Mitochondrion inner membrane</location>
    </subcellularLocation>
</comment>
<keyword evidence="12" id="KW-0175">Coiled coil</keyword>
<evidence type="ECO:0000256" key="2">
    <source>
        <dbReference type="ARBA" id="ARBA00007333"/>
    </source>
</evidence>
<evidence type="ECO:0000256" key="11">
    <source>
        <dbReference type="RuleBase" id="RU367005"/>
    </source>
</evidence>
<dbReference type="FunCoup" id="A0A3N4L455">
    <property type="interactions" value="90"/>
</dbReference>
<accession>A0A3N4L455</accession>
<evidence type="ECO:0000256" key="9">
    <source>
        <dbReference type="ARBA" id="ARBA00023136"/>
    </source>
</evidence>
<keyword evidence="8 11" id="KW-0496">Mitochondrion</keyword>
<keyword evidence="3 11" id="KW-0813">Transport</keyword>
<evidence type="ECO:0000256" key="3">
    <source>
        <dbReference type="ARBA" id="ARBA00022448"/>
    </source>
</evidence>
<evidence type="ECO:0000256" key="10">
    <source>
        <dbReference type="ARBA" id="ARBA00023310"/>
    </source>
</evidence>
<evidence type="ECO:0000256" key="4">
    <source>
        <dbReference type="ARBA" id="ARBA00022547"/>
    </source>
</evidence>
<dbReference type="Proteomes" id="UP000277580">
    <property type="component" value="Unassembled WGS sequence"/>
</dbReference>
<dbReference type="InParanoid" id="A0A3N4L455"/>
<evidence type="ECO:0000256" key="5">
    <source>
        <dbReference type="ARBA" id="ARBA00022781"/>
    </source>
</evidence>
<keyword evidence="14" id="KW-1185">Reference proteome</keyword>
<evidence type="ECO:0000313" key="14">
    <source>
        <dbReference type="Proteomes" id="UP000277580"/>
    </source>
</evidence>
<comment type="subunit">
    <text evidence="11">F-type ATPases have 2 components, CF(1) - the catalytic core - and CF(0) - the membrane proton channel. CF(1) and CF(0) have multiple subunits.</text>
</comment>
<comment type="function">
    <text evidence="11">Subunit e, of the mitochondrial membrane ATP synthase complex (F(1)F(0) ATP synthase or Complex V) that produces ATP from ADP in the presence of a proton gradient across the membrane which is generated by electron transport complexes of the respiratory chain. ATP synthase complex consist of a soluble F(1) head domain - the catalytic core - and a membrane F(1) domain - the membrane proton channel. These two domains are linked by a central stalk rotating inside the F(1) region and a stationary peripheral stalk. During catalysis, ATP synthesis in the catalytic domain of F(1) is coupled via a rotary mechanism of the central stalk subunits to proton translocation. In vivo, can only synthesize ATP although its ATP hydrolase activity can be activated artificially in vitro. Part of the complex F(0) domain.</text>
</comment>
<dbReference type="Pfam" id="PF05680">
    <property type="entry name" value="ATP-synt_E"/>
    <property type="match status" value="1"/>
</dbReference>
<evidence type="ECO:0000256" key="8">
    <source>
        <dbReference type="ARBA" id="ARBA00023128"/>
    </source>
</evidence>
<name>A0A3N4L455_9PEZI</name>
<dbReference type="InterPro" id="IPR008386">
    <property type="entry name" value="ATP_synth_F0_esu_mt"/>
</dbReference>
<organism evidence="13 14">
    <name type="scientific">Morchella conica CCBAS932</name>
    <dbReference type="NCBI Taxonomy" id="1392247"/>
    <lineage>
        <taxon>Eukaryota</taxon>
        <taxon>Fungi</taxon>
        <taxon>Dikarya</taxon>
        <taxon>Ascomycota</taxon>
        <taxon>Pezizomycotina</taxon>
        <taxon>Pezizomycetes</taxon>
        <taxon>Pezizales</taxon>
        <taxon>Morchellaceae</taxon>
        <taxon>Morchella</taxon>
    </lineage>
</organism>
<dbReference type="STRING" id="1392247.A0A3N4L455"/>
<reference evidence="13 14" key="1">
    <citation type="journal article" date="2018" name="Nat. Ecol. Evol.">
        <title>Pezizomycetes genomes reveal the molecular basis of ectomycorrhizal truffle lifestyle.</title>
        <authorList>
            <person name="Murat C."/>
            <person name="Payen T."/>
            <person name="Noel B."/>
            <person name="Kuo A."/>
            <person name="Morin E."/>
            <person name="Chen J."/>
            <person name="Kohler A."/>
            <person name="Krizsan K."/>
            <person name="Balestrini R."/>
            <person name="Da Silva C."/>
            <person name="Montanini B."/>
            <person name="Hainaut M."/>
            <person name="Levati E."/>
            <person name="Barry K.W."/>
            <person name="Belfiori B."/>
            <person name="Cichocki N."/>
            <person name="Clum A."/>
            <person name="Dockter R.B."/>
            <person name="Fauchery L."/>
            <person name="Guy J."/>
            <person name="Iotti M."/>
            <person name="Le Tacon F."/>
            <person name="Lindquist E.A."/>
            <person name="Lipzen A."/>
            <person name="Malagnac F."/>
            <person name="Mello A."/>
            <person name="Molinier V."/>
            <person name="Miyauchi S."/>
            <person name="Poulain J."/>
            <person name="Riccioni C."/>
            <person name="Rubini A."/>
            <person name="Sitrit Y."/>
            <person name="Splivallo R."/>
            <person name="Traeger S."/>
            <person name="Wang M."/>
            <person name="Zifcakova L."/>
            <person name="Wipf D."/>
            <person name="Zambonelli A."/>
            <person name="Paolocci F."/>
            <person name="Nowrousian M."/>
            <person name="Ottonello S."/>
            <person name="Baldrian P."/>
            <person name="Spatafora J.W."/>
            <person name="Henrissat B."/>
            <person name="Nagy L.G."/>
            <person name="Aury J.M."/>
            <person name="Wincker P."/>
            <person name="Grigoriev I.V."/>
            <person name="Bonfante P."/>
            <person name="Martin F.M."/>
        </authorList>
    </citation>
    <scope>NUCLEOTIDE SEQUENCE [LARGE SCALE GENOMIC DNA]</scope>
    <source>
        <strain evidence="13 14">CCBAS932</strain>
    </source>
</reference>
<protein>
    <recommendedName>
        <fullName evidence="11">ATP synthase F(0) complex subunit e, mitochondrial</fullName>
    </recommendedName>
</protein>
<keyword evidence="6 11" id="KW-0999">Mitochondrion inner membrane</keyword>
<evidence type="ECO:0000313" key="13">
    <source>
        <dbReference type="EMBL" id="RPB17670.1"/>
    </source>
</evidence>
<gene>
    <name evidence="13" type="ORF">P167DRAFT_569406</name>
</gene>
<dbReference type="GO" id="GO:0015078">
    <property type="term" value="F:proton transmembrane transporter activity"/>
    <property type="evidence" value="ECO:0007669"/>
    <property type="project" value="InterPro"/>
</dbReference>
<comment type="similarity">
    <text evidence="2 11">Belongs to the ATPase e subunit family.</text>
</comment>
<keyword evidence="9" id="KW-0472">Membrane</keyword>
<evidence type="ECO:0000256" key="1">
    <source>
        <dbReference type="ARBA" id="ARBA00004273"/>
    </source>
</evidence>
<dbReference type="AlphaFoldDB" id="A0A3N4L455"/>
<keyword evidence="5 11" id="KW-0375">Hydrogen ion transport</keyword>
<dbReference type="GO" id="GO:0015986">
    <property type="term" value="P:proton motive force-driven ATP synthesis"/>
    <property type="evidence" value="ECO:0007669"/>
    <property type="project" value="InterPro"/>
</dbReference>
<dbReference type="GO" id="GO:0005743">
    <property type="term" value="C:mitochondrial inner membrane"/>
    <property type="evidence" value="ECO:0007669"/>
    <property type="project" value="UniProtKB-SubCell"/>
</dbReference>
<evidence type="ECO:0000256" key="12">
    <source>
        <dbReference type="SAM" id="Coils"/>
    </source>
</evidence>